<dbReference type="FunFam" id="3.20.20.380:FF:000001">
    <property type="entry name" value="Copper homeostasis protein CutC"/>
    <property type="match status" value="1"/>
</dbReference>
<comment type="caution">
    <text evidence="3">The sequence shown here is derived from an EMBL/GenBank/DDBJ whole genome shotgun (WGS) entry which is preliminary data.</text>
</comment>
<dbReference type="SUPFAM" id="SSF110395">
    <property type="entry name" value="CutC-like"/>
    <property type="match status" value="1"/>
</dbReference>
<name>A0A250X0U2_9CHLO</name>
<proteinExistence type="inferred from homology"/>
<dbReference type="AlphaFoldDB" id="A0A250X0U2"/>
<protein>
    <recommendedName>
        <fullName evidence="2">Copper homeostasis protein cutC homolog</fullName>
    </recommendedName>
</protein>
<gene>
    <name evidence="3" type="ORF">CEUSTIGMA_g4144.t1</name>
</gene>
<evidence type="ECO:0000313" key="3">
    <source>
        <dbReference type="EMBL" id="GAX76698.1"/>
    </source>
</evidence>
<organism evidence="3 4">
    <name type="scientific">Chlamydomonas eustigma</name>
    <dbReference type="NCBI Taxonomy" id="1157962"/>
    <lineage>
        <taxon>Eukaryota</taxon>
        <taxon>Viridiplantae</taxon>
        <taxon>Chlorophyta</taxon>
        <taxon>core chlorophytes</taxon>
        <taxon>Chlorophyceae</taxon>
        <taxon>CS clade</taxon>
        <taxon>Chlamydomonadales</taxon>
        <taxon>Chlamydomonadaceae</taxon>
        <taxon>Chlamydomonas</taxon>
    </lineage>
</organism>
<dbReference type="GO" id="GO:0005507">
    <property type="term" value="F:copper ion binding"/>
    <property type="evidence" value="ECO:0007669"/>
    <property type="project" value="TreeGrafter"/>
</dbReference>
<dbReference type="PANTHER" id="PTHR12598:SF0">
    <property type="entry name" value="COPPER HOMEOSTASIS PROTEIN CUTC HOMOLOG"/>
    <property type="match status" value="1"/>
</dbReference>
<dbReference type="InterPro" id="IPR036822">
    <property type="entry name" value="CutC-like_dom_sf"/>
</dbReference>
<keyword evidence="4" id="KW-1185">Reference proteome</keyword>
<sequence length="264" mass="28248">MVLFELCVDSVKGLEECIEQGVGRIELCSCLTLGGLTPSAGLICCVLDIVQSRIPVHVLIRPRPGDFVYTSDELAVMIRDIRMAAQLGVAGVVIGALMPDGSVDEISTRQLLDVAIEEGLQTVVFHRAFDMCADLKSALKQIMRLGIKRILTSGGCQSAVEGDDVISDLVKQSCGDVIIMAGGGVSPCNVGSILATTRVTEIHGSAQRNINSLVMYRRPGVSLESNATATTPELSQQYQQKAVSIDVVKGILDAIRAHERRTII</sequence>
<dbReference type="OrthoDB" id="7392499at2759"/>
<evidence type="ECO:0000313" key="4">
    <source>
        <dbReference type="Proteomes" id="UP000232323"/>
    </source>
</evidence>
<dbReference type="Gene3D" id="3.20.20.380">
    <property type="entry name" value="Copper homeostasis (CutC) domain"/>
    <property type="match status" value="1"/>
</dbReference>
<dbReference type="InterPro" id="IPR005627">
    <property type="entry name" value="CutC-like"/>
</dbReference>
<evidence type="ECO:0000256" key="1">
    <source>
        <dbReference type="ARBA" id="ARBA00007768"/>
    </source>
</evidence>
<accession>A0A250X0U2</accession>
<dbReference type="HAMAP" id="MF_00795">
    <property type="entry name" value="CutC"/>
    <property type="match status" value="1"/>
</dbReference>
<dbReference type="EMBL" id="BEGY01000019">
    <property type="protein sequence ID" value="GAX76698.1"/>
    <property type="molecule type" value="Genomic_DNA"/>
</dbReference>
<dbReference type="Proteomes" id="UP000232323">
    <property type="component" value="Unassembled WGS sequence"/>
</dbReference>
<dbReference type="Pfam" id="PF03932">
    <property type="entry name" value="CutC"/>
    <property type="match status" value="1"/>
</dbReference>
<dbReference type="STRING" id="1157962.A0A250X0U2"/>
<comment type="similarity">
    <text evidence="1">Belongs to the CutC family.</text>
</comment>
<dbReference type="PANTHER" id="PTHR12598">
    <property type="entry name" value="COPPER HOMEOSTASIS PROTEIN CUTC"/>
    <property type="match status" value="1"/>
</dbReference>
<reference evidence="3 4" key="1">
    <citation type="submission" date="2017-08" db="EMBL/GenBank/DDBJ databases">
        <title>Acidophilic green algal genome provides insights into adaptation to an acidic environment.</title>
        <authorList>
            <person name="Hirooka S."/>
            <person name="Hirose Y."/>
            <person name="Kanesaki Y."/>
            <person name="Higuchi S."/>
            <person name="Fujiwara T."/>
            <person name="Onuma R."/>
            <person name="Era A."/>
            <person name="Ohbayashi R."/>
            <person name="Uzuka A."/>
            <person name="Nozaki H."/>
            <person name="Yoshikawa H."/>
            <person name="Miyagishima S.Y."/>
        </authorList>
    </citation>
    <scope>NUCLEOTIDE SEQUENCE [LARGE SCALE GENOMIC DNA]</scope>
    <source>
        <strain evidence="3 4">NIES-2499</strain>
    </source>
</reference>
<evidence type="ECO:0000256" key="2">
    <source>
        <dbReference type="ARBA" id="ARBA00019014"/>
    </source>
</evidence>